<reference evidence="11 12" key="1">
    <citation type="submission" date="2016-01" db="EMBL/GenBank/DDBJ databases">
        <title>Janibacter melonis strain CD11_4 genome sequencing and assembly.</title>
        <authorList>
            <person name="Nair G.R."/>
            <person name="Kaur G."/>
            <person name="Chander A.M."/>
            <person name="Mayilraj S."/>
        </authorList>
    </citation>
    <scope>NUCLEOTIDE SEQUENCE [LARGE SCALE GENOMIC DNA]</scope>
    <source>
        <strain evidence="11 12">CD11-4</strain>
    </source>
</reference>
<evidence type="ECO:0000256" key="1">
    <source>
        <dbReference type="ARBA" id="ARBA00004162"/>
    </source>
</evidence>
<evidence type="ECO:0000256" key="7">
    <source>
        <dbReference type="ARBA" id="ARBA00023010"/>
    </source>
</evidence>
<evidence type="ECO:0000256" key="2">
    <source>
        <dbReference type="ARBA" id="ARBA00022448"/>
    </source>
</evidence>
<dbReference type="STRING" id="262209.AWH69_11895"/>
<keyword evidence="8 9" id="KW-0472">Membrane</keyword>
<keyword evidence="5 9" id="KW-0653">Protein transport</keyword>
<proteinExistence type="inferred from homology"/>
<dbReference type="NCBIfam" id="TIGR01411">
    <property type="entry name" value="tatAE"/>
    <property type="match status" value="1"/>
</dbReference>
<evidence type="ECO:0000313" key="11">
    <source>
        <dbReference type="EMBL" id="OAB87068.1"/>
    </source>
</evidence>
<dbReference type="Gene3D" id="1.20.5.3310">
    <property type="match status" value="1"/>
</dbReference>
<dbReference type="GO" id="GO:0008320">
    <property type="term" value="F:protein transmembrane transporter activity"/>
    <property type="evidence" value="ECO:0007669"/>
    <property type="project" value="UniProtKB-UniRule"/>
</dbReference>
<dbReference type="HAMAP" id="MF_00236">
    <property type="entry name" value="TatA_E"/>
    <property type="match status" value="1"/>
</dbReference>
<protein>
    <recommendedName>
        <fullName evidence="9">Sec-independent protein translocase protein TatA</fullName>
    </recommendedName>
</protein>
<comment type="similarity">
    <text evidence="9">Belongs to the TatA/E family.</text>
</comment>
<comment type="function">
    <text evidence="9">Part of the twin-arginine translocation (Tat) system that transports large folded proteins containing a characteristic twin-arginine motif in their signal peptide across membranes. TatA could form the protein-conducting channel of the Tat system.</text>
</comment>
<dbReference type="PANTHER" id="PTHR42982">
    <property type="entry name" value="SEC-INDEPENDENT PROTEIN TRANSLOCASE PROTEIN TATA"/>
    <property type="match status" value="1"/>
</dbReference>
<dbReference type="GO" id="GO:0033281">
    <property type="term" value="C:TAT protein transport complex"/>
    <property type="evidence" value="ECO:0007669"/>
    <property type="project" value="UniProtKB-UniRule"/>
</dbReference>
<comment type="subunit">
    <text evidence="9">The Tat system comprises two distinct complexes: a TatABC complex, containing multiple copies of TatA, TatB and TatC subunits, and a separate TatA complex, containing only TatA subunits. Substrates initially bind to the TatABC complex, which probably triggers association of the separate TatA complex to form the active translocon.</text>
</comment>
<evidence type="ECO:0000256" key="3">
    <source>
        <dbReference type="ARBA" id="ARBA00022475"/>
    </source>
</evidence>
<gene>
    <name evidence="9" type="primary">tatA</name>
    <name evidence="11" type="ORF">AWH69_11895</name>
</gene>
<dbReference type="PANTHER" id="PTHR42982:SF8">
    <property type="entry name" value="SEC-INDEPENDENT PROTEIN TRANSLOCASE PROTEIN TATA"/>
    <property type="match status" value="1"/>
</dbReference>
<sequence length="101" mass="11101">MPQWLGPGELLIIALLILLLFGFKKLPDAARSLGKSARVFKSEVNEMKEEDRAREEAKKARESGTITSAGTPVRDDVTHRQGDALIDETKPRTDNTSGPLV</sequence>
<dbReference type="Pfam" id="PF02416">
    <property type="entry name" value="TatA_B_E"/>
    <property type="match status" value="1"/>
</dbReference>
<dbReference type="InterPro" id="IPR006312">
    <property type="entry name" value="TatA/E"/>
</dbReference>
<keyword evidence="12" id="KW-1185">Reference proteome</keyword>
<dbReference type="RefSeq" id="WP_068275803.1">
    <property type="nucleotide sequence ID" value="NZ_LQZG01000003.1"/>
</dbReference>
<keyword evidence="6 9" id="KW-1133">Transmembrane helix</keyword>
<comment type="subcellular location">
    <subcellularLocation>
        <location evidence="1 9">Cell membrane</location>
        <topology evidence="1 9">Single-pass membrane protein</topology>
    </subcellularLocation>
</comment>
<keyword evidence="2 9" id="KW-0813">Transport</keyword>
<evidence type="ECO:0000256" key="10">
    <source>
        <dbReference type="SAM" id="MobiDB-lite"/>
    </source>
</evidence>
<evidence type="ECO:0000256" key="8">
    <source>
        <dbReference type="ARBA" id="ARBA00023136"/>
    </source>
</evidence>
<feature type="region of interest" description="Disordered" evidence="10">
    <location>
        <begin position="46"/>
        <end position="101"/>
    </location>
</feature>
<evidence type="ECO:0000313" key="12">
    <source>
        <dbReference type="Proteomes" id="UP000076976"/>
    </source>
</evidence>
<keyword evidence="7 9" id="KW-0811">Translocation</keyword>
<keyword evidence="4 9" id="KW-0812">Transmembrane</keyword>
<evidence type="ECO:0000256" key="5">
    <source>
        <dbReference type="ARBA" id="ARBA00022927"/>
    </source>
</evidence>
<dbReference type="GO" id="GO:0043953">
    <property type="term" value="P:protein transport by the Tat complex"/>
    <property type="evidence" value="ECO:0007669"/>
    <property type="project" value="UniProtKB-UniRule"/>
</dbReference>
<dbReference type="EMBL" id="LQZG01000003">
    <property type="protein sequence ID" value="OAB87068.1"/>
    <property type="molecule type" value="Genomic_DNA"/>
</dbReference>
<name>A0A176QBP4_9MICO</name>
<feature type="compositionally biased region" description="Basic and acidic residues" evidence="10">
    <location>
        <begin position="46"/>
        <end position="62"/>
    </location>
</feature>
<dbReference type="AlphaFoldDB" id="A0A176QBP4"/>
<feature type="compositionally biased region" description="Basic and acidic residues" evidence="10">
    <location>
        <begin position="73"/>
        <end position="93"/>
    </location>
</feature>
<organism evidence="11 12">
    <name type="scientific">Janibacter melonis</name>
    <dbReference type="NCBI Taxonomy" id="262209"/>
    <lineage>
        <taxon>Bacteria</taxon>
        <taxon>Bacillati</taxon>
        <taxon>Actinomycetota</taxon>
        <taxon>Actinomycetes</taxon>
        <taxon>Micrococcales</taxon>
        <taxon>Intrasporangiaceae</taxon>
        <taxon>Janibacter</taxon>
    </lineage>
</organism>
<accession>A0A176QBP4</accession>
<keyword evidence="3 9" id="KW-1003">Cell membrane</keyword>
<dbReference type="InterPro" id="IPR003369">
    <property type="entry name" value="TatA/B/E"/>
</dbReference>
<comment type="caution">
    <text evidence="11">The sequence shown here is derived from an EMBL/GenBank/DDBJ whole genome shotgun (WGS) entry which is preliminary data.</text>
</comment>
<evidence type="ECO:0000256" key="4">
    <source>
        <dbReference type="ARBA" id="ARBA00022692"/>
    </source>
</evidence>
<dbReference type="NCBIfam" id="NF001854">
    <property type="entry name" value="PRK00575.1"/>
    <property type="match status" value="1"/>
</dbReference>
<dbReference type="Proteomes" id="UP000076976">
    <property type="component" value="Unassembled WGS sequence"/>
</dbReference>
<evidence type="ECO:0000256" key="9">
    <source>
        <dbReference type="HAMAP-Rule" id="MF_00236"/>
    </source>
</evidence>
<evidence type="ECO:0000256" key="6">
    <source>
        <dbReference type="ARBA" id="ARBA00022989"/>
    </source>
</evidence>